<dbReference type="Pfam" id="PF07748">
    <property type="entry name" value="Glyco_hydro_38C"/>
    <property type="match status" value="1"/>
</dbReference>
<dbReference type="STRING" id="1121322.SAMN02745136_01172"/>
<dbReference type="InterPro" id="IPR015341">
    <property type="entry name" value="Glyco_hydro_38_cen"/>
</dbReference>
<dbReference type="Gene3D" id="2.70.98.30">
    <property type="entry name" value="Golgi alpha-mannosidase II, domain 4"/>
    <property type="match status" value="1"/>
</dbReference>
<keyword evidence="7" id="KW-1185">Reference proteome</keyword>
<name>A0A1M6MUA6_9FIRM</name>
<dbReference type="GO" id="GO:0006013">
    <property type="term" value="P:mannose metabolic process"/>
    <property type="evidence" value="ECO:0007669"/>
    <property type="project" value="InterPro"/>
</dbReference>
<dbReference type="GO" id="GO:0009313">
    <property type="term" value="P:oligosaccharide catabolic process"/>
    <property type="evidence" value="ECO:0007669"/>
    <property type="project" value="TreeGrafter"/>
</dbReference>
<evidence type="ECO:0000256" key="1">
    <source>
        <dbReference type="ARBA" id="ARBA00009792"/>
    </source>
</evidence>
<proteinExistence type="inferred from homology"/>
<reference evidence="6 7" key="1">
    <citation type="submission" date="2016-11" db="EMBL/GenBank/DDBJ databases">
        <authorList>
            <person name="Jaros S."/>
            <person name="Januszkiewicz K."/>
            <person name="Wedrychowicz H."/>
        </authorList>
    </citation>
    <scope>NUCLEOTIDE SEQUENCE [LARGE SCALE GENOMIC DNA]</scope>
    <source>
        <strain evidence="6 7">DSM 15929</strain>
    </source>
</reference>
<dbReference type="FunFam" id="1.20.1270.50:FF:000004">
    <property type="entry name" value="alpha-mannosidase 2C1 isoform X1"/>
    <property type="match status" value="1"/>
</dbReference>
<keyword evidence="4" id="KW-0326">Glycosidase</keyword>
<dbReference type="FunFam" id="2.70.98.30:FF:000010">
    <property type="entry name" value="Cytosolic alpha-mannosidase"/>
    <property type="match status" value="1"/>
</dbReference>
<dbReference type="InterPro" id="IPR028995">
    <property type="entry name" value="Glyco_hydro_57/38_cen_sf"/>
</dbReference>
<dbReference type="Gene3D" id="2.60.40.2220">
    <property type="match status" value="1"/>
</dbReference>
<dbReference type="InterPro" id="IPR011013">
    <property type="entry name" value="Gal_mutarotase_sf_dom"/>
</dbReference>
<dbReference type="InterPro" id="IPR011330">
    <property type="entry name" value="Glyco_hydro/deAcase_b/a-brl"/>
</dbReference>
<dbReference type="GO" id="GO:0046872">
    <property type="term" value="F:metal ion binding"/>
    <property type="evidence" value="ECO:0007669"/>
    <property type="project" value="UniProtKB-KW"/>
</dbReference>
<evidence type="ECO:0000259" key="5">
    <source>
        <dbReference type="SMART" id="SM00872"/>
    </source>
</evidence>
<dbReference type="SUPFAM" id="SSF88713">
    <property type="entry name" value="Glycoside hydrolase/deacetylase"/>
    <property type="match status" value="1"/>
</dbReference>
<dbReference type="Pfam" id="PF09261">
    <property type="entry name" value="Alpha-mann_mid"/>
    <property type="match status" value="1"/>
</dbReference>
<dbReference type="EMBL" id="FRAC01000007">
    <property type="protein sequence ID" value="SHJ86863.1"/>
    <property type="molecule type" value="Genomic_DNA"/>
</dbReference>
<accession>A0A1M6MUA6</accession>
<dbReference type="InterPro" id="IPR000602">
    <property type="entry name" value="Glyco_hydro_38_N"/>
</dbReference>
<dbReference type="PANTHER" id="PTHR46017">
    <property type="entry name" value="ALPHA-MANNOSIDASE 2C1"/>
    <property type="match status" value="1"/>
</dbReference>
<dbReference type="CDD" id="cd10789">
    <property type="entry name" value="GH38N_AMII_ER_cytosolic"/>
    <property type="match status" value="1"/>
</dbReference>
<dbReference type="InterPro" id="IPR037094">
    <property type="entry name" value="Glyco_hydro_38_cen_sf"/>
</dbReference>
<organism evidence="6 7">
    <name type="scientific">Anaerocolumna jejuensis DSM 15929</name>
    <dbReference type="NCBI Taxonomy" id="1121322"/>
    <lineage>
        <taxon>Bacteria</taxon>
        <taxon>Bacillati</taxon>
        <taxon>Bacillota</taxon>
        <taxon>Clostridia</taxon>
        <taxon>Lachnospirales</taxon>
        <taxon>Lachnospiraceae</taxon>
        <taxon>Anaerocolumna</taxon>
    </lineage>
</organism>
<dbReference type="Pfam" id="PF01074">
    <property type="entry name" value="Glyco_hydro_38N"/>
    <property type="match status" value="1"/>
</dbReference>
<evidence type="ECO:0000256" key="3">
    <source>
        <dbReference type="ARBA" id="ARBA00022801"/>
    </source>
</evidence>
<dbReference type="Gene3D" id="1.20.1270.50">
    <property type="entry name" value="Glycoside hydrolase family 38, central domain"/>
    <property type="match status" value="1"/>
</dbReference>
<dbReference type="OrthoDB" id="9772207at2"/>
<dbReference type="Gene3D" id="3.20.110.10">
    <property type="entry name" value="Glycoside hydrolase 38, N terminal domain"/>
    <property type="match status" value="1"/>
</dbReference>
<dbReference type="Pfam" id="PF17677">
    <property type="entry name" value="Glyco_hydro38C2"/>
    <property type="match status" value="1"/>
</dbReference>
<dbReference type="SUPFAM" id="SSF88688">
    <property type="entry name" value="Families 57/38 glycoside transferase middle domain"/>
    <property type="match status" value="1"/>
</dbReference>
<dbReference type="InterPro" id="IPR027291">
    <property type="entry name" value="Glyco_hydro_38_N_sf"/>
</dbReference>
<sequence length="1033" mass="119523">MVFLDKRIRVICDELKKLSVVQKVPVDDWKYKKGNYVYPRDAEEAKAEWEQFDCKTMHWYGPDEHYWFRGEFTVPQSMEGKAVWMNVKTQIEEWDDGKNPQFLLYVDNTATQGIDMNHRRVLLTKEAVSGKTYHLDLQSYTGTLHSEFNLIVEMLEIDPRIEKLYYDISVPLSAFTRMEKDDKVRRDIEAVLNNCINLLDLRNPYSKEFYDSLGEADAYLEKALYEDMAGYEDVIATCIGHTHIDVAWWWTVEQTREKVGRSFATVLKLMEEYPNYKFMSSQPQLYYFLKERYPELYARLKERVKEGRWEPEGGMWVEADCNLTSGESLVRQFLHGKKFFKEEFGVDNRVLWLPDVFGYSGALPQIMKKSGIDYFMTTKLAWNQFNKIPNDTMYWKGIDGTQIFTHLITTLGVGQSTEEFFTTYNGMLHPDSIMGGWTRYQNKDINNDILISYGYGDGGGGPTREMLETSIRMEKGVRGIPKVRQEFAGTYFEELFNRVKDNKRLAVWEGEFYFEYHRGTYTSMARNKRSNRKSELMLMDLELLSVLSLKNQVPYPAEELDAMWKKVLLNQFHDILPGSSIKEVYEVTKKEYAELAEKAGAAIHNCLSELTGDGEGVTVYNTLGFLRDDIVNLGDINAEALKDTEGNIYPVQKSADGAVAYLKGIPSKGSKTFETVTGKEGDKPFYLKGNHLETPYYTIELDEQGLFTSIYDKENDREVLQDGQQGNLFRMYEDKPIYYDNWDIDIFYTEKFWDVTDIFRMEWTEIGEVRATLEIQRNISSSVIRQKIYFYAHSRRIEFNTYVDWKEHQHLLKVHFPVNIHSDEASFDIQFGNLTRKVHSNTSWDTARFESCGHKWIDLSEGHYGVSLLNDCKYGHSVKDGNMAITLIKSGIEPNPATDQEEHYFTYAIYPHAENWRAAGTVFEAAKLNQPAYAVKGGNPGAAFSFVSVNKPNVMIETVKQAEDGAGVILRIYEYENALTKAHISLAMAPEIVSIEECNLIEEVIEAVPKTEDGFDIEIKPYEIKTYKVKFTN</sequence>
<dbReference type="InterPro" id="IPR011682">
    <property type="entry name" value="Glyco_hydro_38_C"/>
</dbReference>
<dbReference type="Proteomes" id="UP000184386">
    <property type="component" value="Unassembled WGS sequence"/>
</dbReference>
<evidence type="ECO:0000313" key="6">
    <source>
        <dbReference type="EMBL" id="SHJ86863.1"/>
    </source>
</evidence>
<evidence type="ECO:0000313" key="7">
    <source>
        <dbReference type="Proteomes" id="UP000184386"/>
    </source>
</evidence>
<dbReference type="SMART" id="SM00872">
    <property type="entry name" value="Alpha-mann_mid"/>
    <property type="match status" value="1"/>
</dbReference>
<dbReference type="RefSeq" id="WP_073273787.1">
    <property type="nucleotide sequence ID" value="NZ_FRAC01000007.1"/>
</dbReference>
<dbReference type="GO" id="GO:0030246">
    <property type="term" value="F:carbohydrate binding"/>
    <property type="evidence" value="ECO:0007669"/>
    <property type="project" value="InterPro"/>
</dbReference>
<feature type="domain" description="Glycoside hydrolase family 38 central" evidence="5">
    <location>
        <begin position="515"/>
        <end position="592"/>
    </location>
</feature>
<comment type="similarity">
    <text evidence="1">Belongs to the glycosyl hydrolase 38 family.</text>
</comment>
<dbReference type="GO" id="GO:0004559">
    <property type="term" value="F:alpha-mannosidase activity"/>
    <property type="evidence" value="ECO:0007669"/>
    <property type="project" value="InterPro"/>
</dbReference>
<dbReference type="SUPFAM" id="SSF74650">
    <property type="entry name" value="Galactose mutarotase-like"/>
    <property type="match status" value="1"/>
</dbReference>
<keyword evidence="3" id="KW-0378">Hydrolase</keyword>
<keyword evidence="2" id="KW-0479">Metal-binding</keyword>
<gene>
    <name evidence="6" type="ORF">SAMN02745136_01172</name>
</gene>
<evidence type="ECO:0000256" key="2">
    <source>
        <dbReference type="ARBA" id="ARBA00022723"/>
    </source>
</evidence>
<protein>
    <submittedName>
        <fullName evidence="6">Alpha-mannosidase</fullName>
    </submittedName>
</protein>
<dbReference type="PANTHER" id="PTHR46017:SF1">
    <property type="entry name" value="ALPHA-MANNOSIDASE 2C1"/>
    <property type="match status" value="1"/>
</dbReference>
<dbReference type="AlphaFoldDB" id="A0A1M6MUA6"/>
<evidence type="ECO:0000256" key="4">
    <source>
        <dbReference type="ARBA" id="ARBA00023295"/>
    </source>
</evidence>
<dbReference type="FunFam" id="3.20.110.10:FF:000002">
    <property type="entry name" value="alpha-mannosidase 2C1 isoform X1"/>
    <property type="match status" value="1"/>
</dbReference>
<dbReference type="InterPro" id="IPR041147">
    <property type="entry name" value="GH38_C"/>
</dbReference>